<keyword evidence="7" id="KW-0449">Lipoprotein</keyword>
<evidence type="ECO:0000256" key="4">
    <source>
        <dbReference type="ARBA" id="ARBA00022989"/>
    </source>
</evidence>
<gene>
    <name evidence="14" type="ORF">CVT24_010788</name>
</gene>
<evidence type="ECO:0000256" key="5">
    <source>
        <dbReference type="ARBA" id="ARBA00023136"/>
    </source>
</evidence>
<name>A0A409VGS3_9AGAR</name>
<comment type="similarity">
    <text evidence="9">Belongs to the DHHC palmitoyltransferase family. PFA5 subfamily.</text>
</comment>
<dbReference type="EC" id="2.3.1.225" evidence="11"/>
<accession>A0A409VGS3</accession>
<keyword evidence="3 11" id="KW-0812">Transmembrane</keyword>
<feature type="region of interest" description="Disordered" evidence="12">
    <location>
        <begin position="1"/>
        <end position="21"/>
    </location>
</feature>
<keyword evidence="15" id="KW-1185">Reference proteome</keyword>
<evidence type="ECO:0000313" key="14">
    <source>
        <dbReference type="EMBL" id="PPQ65457.1"/>
    </source>
</evidence>
<evidence type="ECO:0000256" key="12">
    <source>
        <dbReference type="SAM" id="MobiDB-lite"/>
    </source>
</evidence>
<dbReference type="OrthoDB" id="1436450at2759"/>
<comment type="catalytic activity">
    <reaction evidence="10 11">
        <text>L-cysteinyl-[protein] + hexadecanoyl-CoA = S-hexadecanoyl-L-cysteinyl-[protein] + CoA</text>
        <dbReference type="Rhea" id="RHEA:36683"/>
        <dbReference type="Rhea" id="RHEA-COMP:10131"/>
        <dbReference type="Rhea" id="RHEA-COMP:11032"/>
        <dbReference type="ChEBI" id="CHEBI:29950"/>
        <dbReference type="ChEBI" id="CHEBI:57287"/>
        <dbReference type="ChEBI" id="CHEBI:57379"/>
        <dbReference type="ChEBI" id="CHEBI:74151"/>
        <dbReference type="EC" id="2.3.1.225"/>
    </reaction>
</comment>
<feature type="transmembrane region" description="Helical" evidence="11">
    <location>
        <begin position="385"/>
        <end position="410"/>
    </location>
</feature>
<evidence type="ECO:0000256" key="3">
    <source>
        <dbReference type="ARBA" id="ARBA00022692"/>
    </source>
</evidence>
<protein>
    <recommendedName>
        <fullName evidence="11">Palmitoyltransferase</fullName>
        <ecNumber evidence="11">2.3.1.225</ecNumber>
    </recommendedName>
</protein>
<evidence type="ECO:0000256" key="10">
    <source>
        <dbReference type="ARBA" id="ARBA00048048"/>
    </source>
</evidence>
<dbReference type="GO" id="GO:0019706">
    <property type="term" value="F:protein-cysteine S-palmitoyltransferase activity"/>
    <property type="evidence" value="ECO:0007669"/>
    <property type="project" value="UniProtKB-EC"/>
</dbReference>
<dbReference type="AlphaFoldDB" id="A0A409VGS3"/>
<feature type="region of interest" description="Disordered" evidence="12">
    <location>
        <begin position="221"/>
        <end position="273"/>
    </location>
</feature>
<organism evidence="14 15">
    <name type="scientific">Panaeolus cyanescens</name>
    <dbReference type="NCBI Taxonomy" id="181874"/>
    <lineage>
        <taxon>Eukaryota</taxon>
        <taxon>Fungi</taxon>
        <taxon>Dikarya</taxon>
        <taxon>Basidiomycota</taxon>
        <taxon>Agaricomycotina</taxon>
        <taxon>Agaricomycetes</taxon>
        <taxon>Agaricomycetidae</taxon>
        <taxon>Agaricales</taxon>
        <taxon>Agaricineae</taxon>
        <taxon>Galeropsidaceae</taxon>
        <taxon>Panaeolus</taxon>
    </lineage>
</organism>
<evidence type="ECO:0000256" key="6">
    <source>
        <dbReference type="ARBA" id="ARBA00023139"/>
    </source>
</evidence>
<proteinExistence type="inferred from homology"/>
<dbReference type="GO" id="GO:0006612">
    <property type="term" value="P:protein targeting to membrane"/>
    <property type="evidence" value="ECO:0007669"/>
    <property type="project" value="TreeGrafter"/>
</dbReference>
<feature type="domain" description="Palmitoyltransferase DHHC" evidence="13">
    <location>
        <begin position="300"/>
        <end position="419"/>
    </location>
</feature>
<evidence type="ECO:0000259" key="13">
    <source>
        <dbReference type="Pfam" id="PF01529"/>
    </source>
</evidence>
<sequence>MANSPSASRPQKDAEKTPGTTCCGVAHEAAYTAREKRENRRKAQPWLVKKFMVVVTAGIMAYAARGVGILYLWMWWAYVKVVLTPPGYARDYVEKSERPLIPAVPNPAFDPSYGAPALDSSQTLDQNSEGNPRNSSHHVKRPSYSATSASHNHASPSNSPPMGGPSYEDLLRRDLLTSQQTTGQTKPDNASAVGNAVSALSNPANLPSYNTTAKDGLSETLPSAHVTDLPPPATAKTSSKKVKSSKLRNTPPPGASESPISPSAQTISPKERKRLERETRLMNLNVVRRPPMLPYLLPAHRYCESDLIVKPYRAHHCRACGTCVLKYDHHCPWIGQCVGARNHKFFLNFCQATVVFTSYTFATLLAYTIIGLNSPSIRDANSQQIVIIALAGLFLLFTGALTVSHVMLILQGQTTVEAIPIRMMREREKKTLARGFKFYEWGAKRRKVREWDTEWGDLNKEGNLWWKGSAHAEWVDVMGSNWLGWFLPVGRPLSDGLSYPPNPRYDSEGRWRRRSEWPEELR</sequence>
<reference evidence="14 15" key="1">
    <citation type="journal article" date="2018" name="Evol. Lett.">
        <title>Horizontal gene cluster transfer increased hallucinogenic mushroom diversity.</title>
        <authorList>
            <person name="Reynolds H.T."/>
            <person name="Vijayakumar V."/>
            <person name="Gluck-Thaler E."/>
            <person name="Korotkin H.B."/>
            <person name="Matheny P.B."/>
            <person name="Slot J.C."/>
        </authorList>
    </citation>
    <scope>NUCLEOTIDE SEQUENCE [LARGE SCALE GENOMIC DNA]</scope>
    <source>
        <strain evidence="14 15">2629</strain>
    </source>
</reference>
<dbReference type="PANTHER" id="PTHR22883">
    <property type="entry name" value="ZINC FINGER DHHC DOMAIN CONTAINING PROTEIN"/>
    <property type="match status" value="1"/>
</dbReference>
<keyword evidence="4 11" id="KW-1133">Transmembrane helix</keyword>
<dbReference type="InParanoid" id="A0A409VGS3"/>
<feature type="compositionally biased region" description="Low complexity" evidence="12">
    <location>
        <begin position="143"/>
        <end position="157"/>
    </location>
</feature>
<feature type="transmembrane region" description="Helical" evidence="11">
    <location>
        <begin position="352"/>
        <end position="373"/>
    </location>
</feature>
<feature type="compositionally biased region" description="Polar residues" evidence="12">
    <location>
        <begin position="119"/>
        <end position="134"/>
    </location>
</feature>
<evidence type="ECO:0000256" key="11">
    <source>
        <dbReference type="RuleBase" id="RU079119"/>
    </source>
</evidence>
<evidence type="ECO:0000256" key="2">
    <source>
        <dbReference type="ARBA" id="ARBA00022679"/>
    </source>
</evidence>
<keyword evidence="8 11" id="KW-0012">Acyltransferase</keyword>
<dbReference type="PROSITE" id="PS50216">
    <property type="entry name" value="DHHC"/>
    <property type="match status" value="1"/>
</dbReference>
<dbReference type="Proteomes" id="UP000284842">
    <property type="component" value="Unassembled WGS sequence"/>
</dbReference>
<dbReference type="GO" id="GO:0016020">
    <property type="term" value="C:membrane"/>
    <property type="evidence" value="ECO:0007669"/>
    <property type="project" value="UniProtKB-SubCell"/>
</dbReference>
<evidence type="ECO:0000313" key="15">
    <source>
        <dbReference type="Proteomes" id="UP000284842"/>
    </source>
</evidence>
<dbReference type="STRING" id="181874.A0A409VGS3"/>
<keyword evidence="2 11" id="KW-0808">Transferase</keyword>
<dbReference type="EMBL" id="NHTK01006065">
    <property type="protein sequence ID" value="PPQ65457.1"/>
    <property type="molecule type" value="Genomic_DNA"/>
</dbReference>
<dbReference type="Pfam" id="PF01529">
    <property type="entry name" value="DHHC"/>
    <property type="match status" value="1"/>
</dbReference>
<evidence type="ECO:0000256" key="1">
    <source>
        <dbReference type="ARBA" id="ARBA00004141"/>
    </source>
</evidence>
<dbReference type="InterPro" id="IPR001594">
    <property type="entry name" value="Palmitoyltrfase_DHHC"/>
</dbReference>
<dbReference type="InterPro" id="IPR039859">
    <property type="entry name" value="PFA4/ZDH16/20/ERF2-like"/>
</dbReference>
<feature type="transmembrane region" description="Helical" evidence="11">
    <location>
        <begin position="51"/>
        <end position="76"/>
    </location>
</feature>
<evidence type="ECO:0000256" key="9">
    <source>
        <dbReference type="ARBA" id="ARBA00038298"/>
    </source>
</evidence>
<comment type="caution">
    <text evidence="14">The sequence shown here is derived from an EMBL/GenBank/DDBJ whole genome shotgun (WGS) entry which is preliminary data.</text>
</comment>
<feature type="region of interest" description="Disordered" evidence="12">
    <location>
        <begin position="111"/>
        <end position="168"/>
    </location>
</feature>
<evidence type="ECO:0000256" key="8">
    <source>
        <dbReference type="ARBA" id="ARBA00023315"/>
    </source>
</evidence>
<evidence type="ECO:0000256" key="7">
    <source>
        <dbReference type="ARBA" id="ARBA00023288"/>
    </source>
</evidence>
<dbReference type="GO" id="GO:0005794">
    <property type="term" value="C:Golgi apparatus"/>
    <property type="evidence" value="ECO:0007669"/>
    <property type="project" value="TreeGrafter"/>
</dbReference>
<keyword evidence="6" id="KW-0564">Palmitate</keyword>
<comment type="domain">
    <text evidence="11">The DHHC domain is required for palmitoyltransferase activity.</text>
</comment>
<dbReference type="GO" id="GO:0005783">
    <property type="term" value="C:endoplasmic reticulum"/>
    <property type="evidence" value="ECO:0007669"/>
    <property type="project" value="TreeGrafter"/>
</dbReference>
<dbReference type="PANTHER" id="PTHR22883:SF23">
    <property type="entry name" value="PALMITOYLTRANSFERASE ZDHHC6"/>
    <property type="match status" value="1"/>
</dbReference>
<feature type="compositionally biased region" description="Polar residues" evidence="12">
    <location>
        <begin position="258"/>
        <end position="268"/>
    </location>
</feature>
<keyword evidence="5 11" id="KW-0472">Membrane</keyword>
<comment type="subcellular location">
    <subcellularLocation>
        <location evidence="1">Membrane</location>
        <topology evidence="1">Multi-pass membrane protein</topology>
    </subcellularLocation>
</comment>